<dbReference type="GO" id="GO:0005657">
    <property type="term" value="C:replication fork"/>
    <property type="evidence" value="ECO:0007669"/>
    <property type="project" value="TreeGrafter"/>
</dbReference>
<dbReference type="InterPro" id="IPR027417">
    <property type="entry name" value="P-loop_NTPase"/>
</dbReference>
<keyword evidence="12" id="KW-1185">Reference proteome</keyword>
<keyword evidence="4" id="KW-0227">DNA damage</keyword>
<evidence type="ECO:0000256" key="7">
    <source>
        <dbReference type="ARBA" id="ARBA00023172"/>
    </source>
</evidence>
<sequence length="320" mass="36333">MTKLSTAINSKLSSTMVEKLKRQKICTVVQFIDEDSENLIYIYKFIYEKDILEIKQNIFKQFGGVIKNTFELLEIEQNNIVPTNLSSLDNLLEGGLYCGQIYEICGISSSGKTQLCFAIATNIALSPNNIVRYIDTKRDFCGSRIEQILLKKNCSKQVIDEVMDRIKVCCVYSTHQLFKVLYWLIDSLKEEVVGCRTRIIIIDSLPGVIFKSSKDKKITITLNHLANVCHYIAKEYYLSIVTVNLIGEWSSAIQEGPTCSKKNCNVRPTLGKYWLHIPNTRLLLEKIGVGNRKLSIWNSFQLEANLACTLTISDSGTLFL</sequence>
<dbReference type="GO" id="GO:0033063">
    <property type="term" value="C:Rad51B-Rad51C-Rad51D-XRCC2 complex"/>
    <property type="evidence" value="ECO:0007669"/>
    <property type="project" value="TreeGrafter"/>
</dbReference>
<dbReference type="GO" id="GO:0000723">
    <property type="term" value="P:telomere maintenance"/>
    <property type="evidence" value="ECO:0007669"/>
    <property type="project" value="TreeGrafter"/>
</dbReference>
<dbReference type="PANTHER" id="PTHR46457:SF1">
    <property type="entry name" value="DNA REPAIR PROTEIN RAD51 HOMOLOG 4"/>
    <property type="match status" value="1"/>
</dbReference>
<dbReference type="GO" id="GO:0005815">
    <property type="term" value="C:microtubule organizing center"/>
    <property type="evidence" value="ECO:0007669"/>
    <property type="project" value="TreeGrafter"/>
</dbReference>
<keyword evidence="6" id="KW-0238">DNA-binding</keyword>
<keyword evidence="7" id="KW-0233">DNA recombination</keyword>
<evidence type="ECO:0000256" key="8">
    <source>
        <dbReference type="ARBA" id="ARBA00023204"/>
    </source>
</evidence>
<dbReference type="GO" id="GO:0007131">
    <property type="term" value="P:reciprocal meiotic recombination"/>
    <property type="evidence" value="ECO:0007669"/>
    <property type="project" value="TreeGrafter"/>
</dbReference>
<comment type="subcellular location">
    <subcellularLocation>
        <location evidence="1">Nucleus</location>
    </subcellularLocation>
</comment>
<dbReference type="CDD" id="cd19489">
    <property type="entry name" value="Rad51D"/>
    <property type="match status" value="1"/>
</dbReference>
<comment type="similarity">
    <text evidence="2">Belongs to the RecA family. RAD51 subfamily.</text>
</comment>
<name>A0A0N0BHU5_9HYME</name>
<feature type="domain" description="RecA family profile 1" evidence="10">
    <location>
        <begin position="77"/>
        <end position="246"/>
    </location>
</feature>
<keyword evidence="5" id="KW-0067">ATP-binding</keyword>
<evidence type="ECO:0000313" key="11">
    <source>
        <dbReference type="EMBL" id="KOX76598.1"/>
    </source>
</evidence>
<protein>
    <submittedName>
        <fullName evidence="11">DNA repair protein RAD51 like protein 4</fullName>
    </submittedName>
</protein>
<dbReference type="STRING" id="166423.A0A0N0BHU5"/>
<evidence type="ECO:0000256" key="5">
    <source>
        <dbReference type="ARBA" id="ARBA00022840"/>
    </source>
</evidence>
<dbReference type="InterPro" id="IPR020588">
    <property type="entry name" value="RecA_ATP-bd"/>
</dbReference>
<dbReference type="SUPFAM" id="SSF52540">
    <property type="entry name" value="P-loop containing nucleoside triphosphate hydrolases"/>
    <property type="match status" value="1"/>
</dbReference>
<evidence type="ECO:0000259" key="10">
    <source>
        <dbReference type="PROSITE" id="PS50162"/>
    </source>
</evidence>
<evidence type="ECO:0000256" key="2">
    <source>
        <dbReference type="ARBA" id="ARBA00007095"/>
    </source>
</evidence>
<keyword evidence="3" id="KW-0547">Nucleotide-binding</keyword>
<evidence type="ECO:0000256" key="3">
    <source>
        <dbReference type="ARBA" id="ARBA00022741"/>
    </source>
</evidence>
<gene>
    <name evidence="11" type="ORF">WN51_11231</name>
</gene>
<dbReference type="PROSITE" id="PS50162">
    <property type="entry name" value="RECA_2"/>
    <property type="match status" value="1"/>
</dbReference>
<dbReference type="GO" id="GO:0000724">
    <property type="term" value="P:double-strand break repair via homologous recombination"/>
    <property type="evidence" value="ECO:0007669"/>
    <property type="project" value="TreeGrafter"/>
</dbReference>
<dbReference type="OrthoDB" id="336321at2759"/>
<dbReference type="InterPro" id="IPR047323">
    <property type="entry name" value="Rad51D_C"/>
</dbReference>
<proteinExistence type="inferred from homology"/>
<accession>A0A0N0BHU5</accession>
<dbReference type="GO" id="GO:0042148">
    <property type="term" value="P:DNA strand invasion"/>
    <property type="evidence" value="ECO:0007669"/>
    <property type="project" value="TreeGrafter"/>
</dbReference>
<dbReference type="GO" id="GO:0003697">
    <property type="term" value="F:single-stranded DNA binding"/>
    <property type="evidence" value="ECO:0007669"/>
    <property type="project" value="TreeGrafter"/>
</dbReference>
<dbReference type="GO" id="GO:0005524">
    <property type="term" value="F:ATP binding"/>
    <property type="evidence" value="ECO:0007669"/>
    <property type="project" value="UniProtKB-KW"/>
</dbReference>
<dbReference type="GO" id="GO:0000400">
    <property type="term" value="F:four-way junction DNA binding"/>
    <property type="evidence" value="ECO:0007669"/>
    <property type="project" value="TreeGrafter"/>
</dbReference>
<dbReference type="GO" id="GO:0140664">
    <property type="term" value="F:ATP-dependent DNA damage sensor activity"/>
    <property type="evidence" value="ECO:0007669"/>
    <property type="project" value="InterPro"/>
</dbReference>
<evidence type="ECO:0000256" key="6">
    <source>
        <dbReference type="ARBA" id="ARBA00023125"/>
    </source>
</evidence>
<evidence type="ECO:0000256" key="4">
    <source>
        <dbReference type="ARBA" id="ARBA00022763"/>
    </source>
</evidence>
<dbReference type="PANTHER" id="PTHR46457">
    <property type="entry name" value="DNA REPAIR PROTEIN RAD51 HOMOLOG 4"/>
    <property type="match status" value="1"/>
</dbReference>
<organism evidence="11 12">
    <name type="scientific">Melipona quadrifasciata</name>
    <dbReference type="NCBI Taxonomy" id="166423"/>
    <lineage>
        <taxon>Eukaryota</taxon>
        <taxon>Metazoa</taxon>
        <taxon>Ecdysozoa</taxon>
        <taxon>Arthropoda</taxon>
        <taxon>Hexapoda</taxon>
        <taxon>Insecta</taxon>
        <taxon>Pterygota</taxon>
        <taxon>Neoptera</taxon>
        <taxon>Endopterygota</taxon>
        <taxon>Hymenoptera</taxon>
        <taxon>Apocrita</taxon>
        <taxon>Aculeata</taxon>
        <taxon>Apoidea</taxon>
        <taxon>Anthophila</taxon>
        <taxon>Apidae</taxon>
        <taxon>Melipona</taxon>
    </lineage>
</organism>
<keyword evidence="9" id="KW-0539">Nucleus</keyword>
<dbReference type="EMBL" id="KQ435745">
    <property type="protein sequence ID" value="KOX76598.1"/>
    <property type="molecule type" value="Genomic_DNA"/>
</dbReference>
<reference evidence="11 12" key="1">
    <citation type="submission" date="2015-07" db="EMBL/GenBank/DDBJ databases">
        <title>The genome of Melipona quadrifasciata.</title>
        <authorList>
            <person name="Pan H."/>
            <person name="Kapheim K."/>
        </authorList>
    </citation>
    <scope>NUCLEOTIDE SEQUENCE [LARGE SCALE GENOMIC DNA]</scope>
    <source>
        <strain evidence="11">0111107301</strain>
        <tissue evidence="11">Whole body</tissue>
    </source>
</reference>
<keyword evidence="8" id="KW-0234">DNA repair</keyword>
<dbReference type="Pfam" id="PF08423">
    <property type="entry name" value="Rad51"/>
    <property type="match status" value="1"/>
</dbReference>
<dbReference type="Proteomes" id="UP000053105">
    <property type="component" value="Unassembled WGS sequence"/>
</dbReference>
<dbReference type="InterPro" id="IPR051988">
    <property type="entry name" value="HRR_RAD51_Paralog"/>
</dbReference>
<evidence type="ECO:0000313" key="12">
    <source>
        <dbReference type="Proteomes" id="UP000053105"/>
    </source>
</evidence>
<evidence type="ECO:0000256" key="9">
    <source>
        <dbReference type="ARBA" id="ARBA00023242"/>
    </source>
</evidence>
<dbReference type="AlphaFoldDB" id="A0A0N0BHU5"/>
<dbReference type="InterPro" id="IPR013632">
    <property type="entry name" value="Rad51_C"/>
</dbReference>
<evidence type="ECO:0000256" key="1">
    <source>
        <dbReference type="ARBA" id="ARBA00004123"/>
    </source>
</evidence>
<dbReference type="Gene3D" id="3.40.50.300">
    <property type="entry name" value="P-loop containing nucleotide triphosphate hydrolases"/>
    <property type="match status" value="1"/>
</dbReference>